<accession>A0ACB1ARM9</accession>
<dbReference type="EMBL" id="CAVMJV010000105">
    <property type="protein sequence ID" value="CAK5098974.1"/>
    <property type="molecule type" value="Genomic_DNA"/>
</dbReference>
<protein>
    <submittedName>
        <fullName evidence="1">Uncharacterized protein</fullName>
    </submittedName>
</protein>
<proteinExistence type="predicted"/>
<sequence length="51" mass="5772">MYIQQRFGLSTARGSGTNAYVQSNVANLLAFHGIKLFTMLKRILLFVPKQK</sequence>
<comment type="caution">
    <text evidence="1">The sequence shown here is derived from an EMBL/GenBank/DDBJ whole genome shotgun (WGS) entry which is preliminary data.</text>
</comment>
<reference evidence="1" key="1">
    <citation type="submission" date="2023-11" db="EMBL/GenBank/DDBJ databases">
        <authorList>
            <person name="Poullet M."/>
        </authorList>
    </citation>
    <scope>NUCLEOTIDE SEQUENCE</scope>
    <source>
        <strain evidence="1">E1834</strain>
    </source>
</reference>
<dbReference type="Proteomes" id="UP001497535">
    <property type="component" value="Unassembled WGS sequence"/>
</dbReference>
<gene>
    <name evidence="1" type="ORF">MENTE1834_LOCUS41728</name>
</gene>
<organism evidence="1 2">
    <name type="scientific">Meloidogyne enterolobii</name>
    <name type="common">Root-knot nematode worm</name>
    <name type="synonym">Meloidogyne mayaguensis</name>
    <dbReference type="NCBI Taxonomy" id="390850"/>
    <lineage>
        <taxon>Eukaryota</taxon>
        <taxon>Metazoa</taxon>
        <taxon>Ecdysozoa</taxon>
        <taxon>Nematoda</taxon>
        <taxon>Chromadorea</taxon>
        <taxon>Rhabditida</taxon>
        <taxon>Tylenchina</taxon>
        <taxon>Tylenchomorpha</taxon>
        <taxon>Tylenchoidea</taxon>
        <taxon>Meloidogynidae</taxon>
        <taxon>Meloidogyninae</taxon>
        <taxon>Meloidogyne</taxon>
    </lineage>
</organism>
<evidence type="ECO:0000313" key="2">
    <source>
        <dbReference type="Proteomes" id="UP001497535"/>
    </source>
</evidence>
<evidence type="ECO:0000313" key="1">
    <source>
        <dbReference type="EMBL" id="CAK5098974.1"/>
    </source>
</evidence>
<keyword evidence="2" id="KW-1185">Reference proteome</keyword>
<name>A0ACB1ARM9_MELEN</name>